<dbReference type="Pfam" id="PF02683">
    <property type="entry name" value="DsbD_TM"/>
    <property type="match status" value="1"/>
</dbReference>
<dbReference type="GO" id="GO:0016020">
    <property type="term" value="C:membrane"/>
    <property type="evidence" value="ECO:0007669"/>
    <property type="project" value="UniProtKB-SubCell"/>
</dbReference>
<dbReference type="RefSeq" id="WP_213166685.1">
    <property type="nucleotide sequence ID" value="NZ_CP058559.1"/>
</dbReference>
<comment type="subcellular location">
    <subcellularLocation>
        <location evidence="1">Membrane</location>
        <topology evidence="1">Multi-pass membrane protein</topology>
    </subcellularLocation>
</comment>
<reference evidence="8 9" key="1">
    <citation type="submission" date="2020-07" db="EMBL/GenBank/DDBJ databases">
        <title>Alkalicella. sp. LB2 genome.</title>
        <authorList>
            <person name="Postec A."/>
            <person name="Quemeneur M."/>
        </authorList>
    </citation>
    <scope>NUCLEOTIDE SEQUENCE [LARGE SCALE GENOMIC DNA]</scope>
    <source>
        <strain evidence="8 9">LB2</strain>
    </source>
</reference>
<feature type="transmembrane region" description="Helical" evidence="6">
    <location>
        <begin position="6"/>
        <end position="30"/>
    </location>
</feature>
<evidence type="ECO:0000313" key="8">
    <source>
        <dbReference type="EMBL" id="QNO16293.1"/>
    </source>
</evidence>
<evidence type="ECO:0000256" key="1">
    <source>
        <dbReference type="ARBA" id="ARBA00004141"/>
    </source>
</evidence>
<keyword evidence="9" id="KW-1185">Reference proteome</keyword>
<evidence type="ECO:0000313" key="9">
    <source>
        <dbReference type="Proteomes" id="UP000516160"/>
    </source>
</evidence>
<dbReference type="Proteomes" id="UP000516160">
    <property type="component" value="Chromosome"/>
</dbReference>
<keyword evidence="5 6" id="KW-0472">Membrane</keyword>
<evidence type="ECO:0000256" key="5">
    <source>
        <dbReference type="ARBA" id="ARBA00023136"/>
    </source>
</evidence>
<feature type="transmembrane region" description="Helical" evidence="6">
    <location>
        <begin position="198"/>
        <end position="220"/>
    </location>
</feature>
<feature type="transmembrane region" description="Helical" evidence="6">
    <location>
        <begin position="42"/>
        <end position="63"/>
    </location>
</feature>
<keyword evidence="4 6" id="KW-1133">Transmembrane helix</keyword>
<dbReference type="PANTHER" id="PTHR31272:SF9">
    <property type="entry name" value="BLL1027 PROTEIN"/>
    <property type="match status" value="1"/>
</dbReference>
<evidence type="ECO:0000256" key="6">
    <source>
        <dbReference type="SAM" id="Phobius"/>
    </source>
</evidence>
<dbReference type="InterPro" id="IPR051790">
    <property type="entry name" value="Cytochrome_c-biogenesis_DsbD"/>
</dbReference>
<feature type="transmembrane region" description="Helical" evidence="6">
    <location>
        <begin position="157"/>
        <end position="177"/>
    </location>
</feature>
<feature type="domain" description="Cytochrome C biogenesis protein transmembrane" evidence="7">
    <location>
        <begin position="6"/>
        <end position="208"/>
    </location>
</feature>
<protein>
    <submittedName>
        <fullName evidence="8">Cytochrome c biogenesis protein CcdA</fullName>
    </submittedName>
</protein>
<gene>
    <name evidence="8" type="ORF">HYG86_16705</name>
</gene>
<comment type="similarity">
    <text evidence="2">Belongs to the DsbD family.</text>
</comment>
<sequence length="224" mass="24449">MEINFYIAFGAGVVSILSPCIFPLLPSLFAQMVAFNPRGKKLILFFNTVSFILGFSIIFILLGGSASILGRVIYNTLGVLRRIGGMFIVLMGLNMVGIINLNLFPVRSRVIKKHNSYGGSFLLGVVLAGGWLPCVGPVLASILVLGSNSATVYEGMFLLSFYCLGFSLPIFVSMMFFGSILNISKLNKYLPLIQRISGIILIVVGILVFFDYLSIISIWLGGIW</sequence>
<evidence type="ECO:0000259" key="7">
    <source>
        <dbReference type="Pfam" id="PF02683"/>
    </source>
</evidence>
<dbReference type="KEGG" id="acae:HYG86_16705"/>
<dbReference type="EMBL" id="CP058559">
    <property type="protein sequence ID" value="QNO16293.1"/>
    <property type="molecule type" value="Genomic_DNA"/>
</dbReference>
<proteinExistence type="inferred from homology"/>
<dbReference type="AlphaFoldDB" id="A0A7G9WC81"/>
<name>A0A7G9WC81_ALKCA</name>
<evidence type="ECO:0000256" key="4">
    <source>
        <dbReference type="ARBA" id="ARBA00022989"/>
    </source>
</evidence>
<dbReference type="PANTHER" id="PTHR31272">
    <property type="entry name" value="CYTOCHROME C-TYPE BIOGENESIS PROTEIN HI_1454-RELATED"/>
    <property type="match status" value="1"/>
</dbReference>
<keyword evidence="3 6" id="KW-0812">Transmembrane</keyword>
<feature type="transmembrane region" description="Helical" evidence="6">
    <location>
        <begin position="83"/>
        <end position="101"/>
    </location>
</feature>
<accession>A0A7G9WC81</accession>
<dbReference type="InterPro" id="IPR003834">
    <property type="entry name" value="Cyt_c_assmbl_TM_dom"/>
</dbReference>
<evidence type="ECO:0000256" key="2">
    <source>
        <dbReference type="ARBA" id="ARBA00006143"/>
    </source>
</evidence>
<dbReference type="GO" id="GO:0017004">
    <property type="term" value="P:cytochrome complex assembly"/>
    <property type="evidence" value="ECO:0007669"/>
    <property type="project" value="InterPro"/>
</dbReference>
<organism evidence="8 9">
    <name type="scientific">Alkalicella caledoniensis</name>
    <dbReference type="NCBI Taxonomy" id="2731377"/>
    <lineage>
        <taxon>Bacteria</taxon>
        <taxon>Bacillati</taxon>
        <taxon>Bacillota</taxon>
        <taxon>Clostridia</taxon>
        <taxon>Eubacteriales</taxon>
        <taxon>Proteinivoracaceae</taxon>
        <taxon>Alkalicella</taxon>
    </lineage>
</organism>
<evidence type="ECO:0000256" key="3">
    <source>
        <dbReference type="ARBA" id="ARBA00022692"/>
    </source>
</evidence>
<feature type="transmembrane region" description="Helical" evidence="6">
    <location>
        <begin position="121"/>
        <end position="145"/>
    </location>
</feature>